<evidence type="ECO:0000313" key="2">
    <source>
        <dbReference type="Proteomes" id="UP000475325"/>
    </source>
</evidence>
<sequence length="678" mass="75203">MASPVSIGDAFLLAKLALKLGQTFTTGRKSAPAEFREVESQLYSISTALTALGDACQNNGLQLGINNTVLQNPVHSPRGNKGDDALLSMLQGCQDVLQNLEGVVEKYSSIGQPEQLNRPCFQKWKSSVKKNWKKIIWTTEGGDLAALQRNLSIHINCLDLALGVIGHTRADRMEKSVVNTMLMLTEIHTWFITNIRDNNGSGVVTSAQNTNVMHPSATEPPPPLTEIQFKISARSLRGLEVLCPNASIHPMWNQKRSECDLKNSGSHHKLFKCNCPLLPGQTAPHPFEVDSLAVSSFTFALRQTGATKSWMIYNAANRSTNMVISLVIENVLARSIHEFETSFIDVLATNNAKAMFRPGCGTTLAYITAGKSQPIEHRILNFLSDLDQVRNKVEKVTFTMKDQSYTRTGITAIKLMHYKSSTREYLSMDYVVDPKDLLPLDTAELEITYKQGSDSDIAKSILYITYKTISKRSPNSNILILENIPCAGLTTKNQESTLNGINVSIQLKSPEAAMLLQRSIQHMREELFVMSLKAPRPGERLALKLEAKGFHTDRVDMADCEISIVQSETSDDLRLIITSKDERTILSQDLAKDFMETAEGTPRFSAPTYAVQIVGHGTREIQTYKNGFKMVDFSDVRRDRLFGLGLAVLSGSGISLPRITQAKPTDQNELPGYSRFIQ</sequence>
<dbReference type="EMBL" id="WIQW01000036">
    <property type="protein sequence ID" value="KAF3096761.1"/>
    <property type="molecule type" value="Genomic_DNA"/>
</dbReference>
<name>A0A7C8JJU9_ORBOL</name>
<reference evidence="1 2" key="1">
    <citation type="submission" date="2019-06" db="EMBL/GenBank/DDBJ databases">
        <authorList>
            <person name="Palmer J.M."/>
        </authorList>
    </citation>
    <scope>NUCLEOTIDE SEQUENCE [LARGE SCALE GENOMIC DNA]</scope>
    <source>
        <strain evidence="1 2">TWF102</strain>
    </source>
</reference>
<dbReference type="AlphaFoldDB" id="A0A7C8JJU9"/>
<gene>
    <name evidence="1" type="ORF">TWF102_006605</name>
</gene>
<evidence type="ECO:0008006" key="3">
    <source>
        <dbReference type="Google" id="ProtNLM"/>
    </source>
</evidence>
<accession>A0A7C8JJU9</accession>
<dbReference type="PANTHER" id="PTHR38886:SF1">
    <property type="entry name" value="NACHT-NTPASE AND P-LOOP NTPASES N-TERMINAL DOMAIN-CONTAINING PROTEIN"/>
    <property type="match status" value="1"/>
</dbReference>
<dbReference type="PANTHER" id="PTHR38886">
    <property type="entry name" value="SESA DOMAIN-CONTAINING PROTEIN"/>
    <property type="match status" value="1"/>
</dbReference>
<organism evidence="1 2">
    <name type="scientific">Orbilia oligospora</name>
    <name type="common">Nematode-trapping fungus</name>
    <name type="synonym">Arthrobotrys oligospora</name>
    <dbReference type="NCBI Taxonomy" id="2813651"/>
    <lineage>
        <taxon>Eukaryota</taxon>
        <taxon>Fungi</taxon>
        <taxon>Dikarya</taxon>
        <taxon>Ascomycota</taxon>
        <taxon>Pezizomycotina</taxon>
        <taxon>Orbiliomycetes</taxon>
        <taxon>Orbiliales</taxon>
        <taxon>Orbiliaceae</taxon>
        <taxon>Orbilia</taxon>
    </lineage>
</organism>
<proteinExistence type="predicted"/>
<comment type="caution">
    <text evidence="1">The sequence shown here is derived from an EMBL/GenBank/DDBJ whole genome shotgun (WGS) entry which is preliminary data.</text>
</comment>
<evidence type="ECO:0000313" key="1">
    <source>
        <dbReference type="EMBL" id="KAF3096761.1"/>
    </source>
</evidence>
<protein>
    <recommendedName>
        <fullName evidence="3">Fungal N-terminal domain-containing protein</fullName>
    </recommendedName>
</protein>
<dbReference type="Proteomes" id="UP000475325">
    <property type="component" value="Unassembled WGS sequence"/>
</dbReference>